<name>A0ACC0M7F0_RHOML</name>
<dbReference type="EMBL" id="CM046397">
    <property type="protein sequence ID" value="KAI8536514.1"/>
    <property type="molecule type" value="Genomic_DNA"/>
</dbReference>
<keyword evidence="2" id="KW-1185">Reference proteome</keyword>
<protein>
    <submittedName>
        <fullName evidence="1">Uncharacterized protein</fullName>
    </submittedName>
</protein>
<reference evidence="1" key="1">
    <citation type="submission" date="2022-02" db="EMBL/GenBank/DDBJ databases">
        <title>Plant Genome Project.</title>
        <authorList>
            <person name="Zhang R.-G."/>
        </authorList>
    </citation>
    <scope>NUCLEOTIDE SEQUENCE</scope>
    <source>
        <strain evidence="1">AT1</strain>
    </source>
</reference>
<organism evidence="1 2">
    <name type="scientific">Rhododendron molle</name>
    <name type="common">Chinese azalea</name>
    <name type="synonym">Azalea mollis</name>
    <dbReference type="NCBI Taxonomy" id="49168"/>
    <lineage>
        <taxon>Eukaryota</taxon>
        <taxon>Viridiplantae</taxon>
        <taxon>Streptophyta</taxon>
        <taxon>Embryophyta</taxon>
        <taxon>Tracheophyta</taxon>
        <taxon>Spermatophyta</taxon>
        <taxon>Magnoliopsida</taxon>
        <taxon>eudicotyledons</taxon>
        <taxon>Gunneridae</taxon>
        <taxon>Pentapetalae</taxon>
        <taxon>asterids</taxon>
        <taxon>Ericales</taxon>
        <taxon>Ericaceae</taxon>
        <taxon>Ericoideae</taxon>
        <taxon>Rhodoreae</taxon>
        <taxon>Rhododendron</taxon>
    </lineage>
</organism>
<comment type="caution">
    <text evidence="1">The sequence shown here is derived from an EMBL/GenBank/DDBJ whole genome shotgun (WGS) entry which is preliminary data.</text>
</comment>
<proteinExistence type="predicted"/>
<gene>
    <name evidence="1" type="ORF">RHMOL_Rhmol10G0263200</name>
</gene>
<accession>A0ACC0M7F0</accession>
<evidence type="ECO:0000313" key="2">
    <source>
        <dbReference type="Proteomes" id="UP001062846"/>
    </source>
</evidence>
<dbReference type="Proteomes" id="UP001062846">
    <property type="component" value="Chromosome 10"/>
</dbReference>
<evidence type="ECO:0000313" key="1">
    <source>
        <dbReference type="EMBL" id="KAI8536514.1"/>
    </source>
</evidence>
<sequence>MLGWFRMTFTYVVLLEGHSKHGNSEDFDKLSGEKGLVLDYASYTLLLGMIKSRRITTRDDYILIME</sequence>